<dbReference type="Gene3D" id="1.20.1250.20">
    <property type="entry name" value="MFS general substrate transporter like domains"/>
    <property type="match status" value="1"/>
</dbReference>
<evidence type="ECO:0000256" key="4">
    <source>
        <dbReference type="ARBA" id="ARBA00023136"/>
    </source>
</evidence>
<gene>
    <name evidence="6" type="ORF">SCAR479_05347</name>
</gene>
<keyword evidence="4 5" id="KW-0472">Membrane</keyword>
<feature type="transmembrane region" description="Helical" evidence="5">
    <location>
        <begin position="53"/>
        <end position="71"/>
    </location>
</feature>
<feature type="transmembrane region" description="Helical" evidence="5">
    <location>
        <begin position="123"/>
        <end position="141"/>
    </location>
</feature>
<dbReference type="SUPFAM" id="SSF103473">
    <property type="entry name" value="MFS general substrate transporter"/>
    <property type="match status" value="1"/>
</dbReference>
<keyword evidence="2 5" id="KW-0812">Transmembrane</keyword>
<keyword evidence="7" id="KW-1185">Reference proteome</keyword>
<dbReference type="InterPro" id="IPR036259">
    <property type="entry name" value="MFS_trans_sf"/>
</dbReference>
<name>A0ABR2XW39_9PEZI</name>
<comment type="caution">
    <text evidence="6">The sequence shown here is derived from an EMBL/GenBank/DDBJ whole genome shotgun (WGS) entry which is preliminary data.</text>
</comment>
<accession>A0ABR2XW39</accession>
<evidence type="ECO:0000313" key="6">
    <source>
        <dbReference type="EMBL" id="KAK9778021.1"/>
    </source>
</evidence>
<evidence type="ECO:0000313" key="7">
    <source>
        <dbReference type="Proteomes" id="UP001465668"/>
    </source>
</evidence>
<protein>
    <submittedName>
        <fullName evidence="6">Rubrofusarin-specific efflux pump aurT</fullName>
    </submittedName>
</protein>
<reference evidence="6 7" key="1">
    <citation type="submission" date="2024-02" db="EMBL/GenBank/DDBJ databases">
        <title>First draft genome assembly of two strains of Seiridium cardinale.</title>
        <authorList>
            <person name="Emiliani G."/>
            <person name="Scali E."/>
        </authorList>
    </citation>
    <scope>NUCLEOTIDE SEQUENCE [LARGE SCALE GENOMIC DNA]</scope>
    <source>
        <strain evidence="6 7">BM-138-000479</strain>
    </source>
</reference>
<dbReference type="EMBL" id="JARVKM010000018">
    <property type="protein sequence ID" value="KAK9778021.1"/>
    <property type="molecule type" value="Genomic_DNA"/>
</dbReference>
<sequence>MTRPLTKKWPTTRSGITIAVLVWLMPAESNLNEEEIEARHLSLKEKIAKLDPIGTSIFIPAVVCLLLALQWGGATYAWNDARIIVLCILFGLLSIGFVVVQIWKGEDATAIQGVDAVQSGIRLLPIVIALVMASFIVGGMVRKMGYCTPFLIICSILANVGAGLMSTFRANTPQSIWIGYQVLFGFGIGLGQQQAGLAAQTVLPTKDVPAGVSIKFFGQQLGGAVFVSAAQNIFSNRLVSGLSSLGLDIDPKAIVNLGATELKNYVGPENLQDVLVIYNNAIDQVFMLAAILAGLSLLGALLTEWKSIKGQSGKGDS</sequence>
<proteinExistence type="predicted"/>
<evidence type="ECO:0000256" key="3">
    <source>
        <dbReference type="ARBA" id="ARBA00022989"/>
    </source>
</evidence>
<feature type="transmembrane region" description="Helical" evidence="5">
    <location>
        <begin position="285"/>
        <end position="305"/>
    </location>
</feature>
<evidence type="ECO:0000256" key="2">
    <source>
        <dbReference type="ARBA" id="ARBA00022692"/>
    </source>
</evidence>
<feature type="transmembrane region" description="Helical" evidence="5">
    <location>
        <begin position="148"/>
        <end position="168"/>
    </location>
</feature>
<organism evidence="6 7">
    <name type="scientific">Seiridium cardinale</name>
    <dbReference type="NCBI Taxonomy" id="138064"/>
    <lineage>
        <taxon>Eukaryota</taxon>
        <taxon>Fungi</taxon>
        <taxon>Dikarya</taxon>
        <taxon>Ascomycota</taxon>
        <taxon>Pezizomycotina</taxon>
        <taxon>Sordariomycetes</taxon>
        <taxon>Xylariomycetidae</taxon>
        <taxon>Amphisphaeriales</taxon>
        <taxon>Sporocadaceae</taxon>
        <taxon>Seiridium</taxon>
    </lineage>
</organism>
<feature type="transmembrane region" description="Helical" evidence="5">
    <location>
        <begin position="83"/>
        <end position="103"/>
    </location>
</feature>
<evidence type="ECO:0000256" key="5">
    <source>
        <dbReference type="SAM" id="Phobius"/>
    </source>
</evidence>
<dbReference type="PANTHER" id="PTHR23501:SF201">
    <property type="entry name" value="MFS AFLATOXIN EFFLUX PUMP"/>
    <property type="match status" value="1"/>
</dbReference>
<comment type="subcellular location">
    <subcellularLocation>
        <location evidence="1">Membrane</location>
        <topology evidence="1">Multi-pass membrane protein</topology>
    </subcellularLocation>
</comment>
<keyword evidence="3 5" id="KW-1133">Transmembrane helix</keyword>
<dbReference type="PANTHER" id="PTHR23501">
    <property type="entry name" value="MAJOR FACILITATOR SUPERFAMILY"/>
    <property type="match status" value="1"/>
</dbReference>
<evidence type="ECO:0000256" key="1">
    <source>
        <dbReference type="ARBA" id="ARBA00004141"/>
    </source>
</evidence>
<dbReference type="Proteomes" id="UP001465668">
    <property type="component" value="Unassembled WGS sequence"/>
</dbReference>